<evidence type="ECO:0000313" key="3">
    <source>
        <dbReference type="EMBL" id="MDH6194384.1"/>
    </source>
</evidence>
<name>A0ABT6KUJ6_9MYCO</name>
<reference evidence="3 4" key="1">
    <citation type="submission" date="2023-04" db="EMBL/GenBank/DDBJ databases">
        <title>Forest soil microbial communities from Buena Vista Peninsula, Colon Province, Panama.</title>
        <authorList>
            <person name="Bouskill N."/>
        </authorList>
    </citation>
    <scope>NUCLEOTIDE SEQUENCE [LARGE SCALE GENOMIC DNA]</scope>
    <source>
        <strain evidence="3 4">AC80</strain>
    </source>
</reference>
<sequence length="603" mass="63910">MTVTVAQVEASRPEALTQSAGDLSQAAAGLQTQIERQQATIDSLRSQWSGTASSAAIASAEHNLRRMQEMHSAMTQAQSVLAAGGTQLTEMRSQIVHTVAQLQNQGWQVSPDGTVSIRPGSALAMFAMLSPANAMMLRLLAMKNSAALKAMLAQFDATDQQVSERLRASASALGGGGTASGPGGPLAGKGSDDEPAIPNSKDPNEVKKWWDSLSQEQRDKLLREHPDKLGNLNGVPVEARNQANRDVMHQDINRVSDAARAHNVSEDEVKAHPDKYGLSTNDINRYNNAKRVEEGIRHNAKQTKLRDEDMYLYVYEPDGLGGEGRAAIAIGNPDTADNTTVVVPGTSHSVKEGWLSSDDAANIYNETKNADHNRTNSVIAWMGYDAPDSLTDPQVGQTGLAHAGGQLLAGDVNALEATHQSGHDNHMTVIGHSYGSTTVADAAAGYGMHANDVVLVGCPGTDMAKNAGDFHLRDGGHVYVGSASTDPITHLGGIPQAHIPGTGVTVALGADPAADGFGSTRFKAEVPGFNPKFWEDHSHYFDPGSESLFSISDIASGHGDALQHDGMTAGHRFDTPKVPFVPIPQVEIDPEAVRPATTGHKHQ</sequence>
<dbReference type="EMBL" id="JARXVE010000001">
    <property type="protein sequence ID" value="MDH6194384.1"/>
    <property type="molecule type" value="Genomic_DNA"/>
</dbReference>
<organism evidence="3 4">
    <name type="scientific">Mycolicibacterium frederiksbergense</name>
    <dbReference type="NCBI Taxonomy" id="117567"/>
    <lineage>
        <taxon>Bacteria</taxon>
        <taxon>Bacillati</taxon>
        <taxon>Actinomycetota</taxon>
        <taxon>Actinomycetes</taxon>
        <taxon>Mycobacteriales</taxon>
        <taxon>Mycobacteriaceae</taxon>
        <taxon>Mycolicibacterium</taxon>
    </lineage>
</organism>
<dbReference type="SUPFAM" id="SSF140453">
    <property type="entry name" value="EsxAB dimer-like"/>
    <property type="match status" value="1"/>
</dbReference>
<dbReference type="InterPro" id="IPR029058">
    <property type="entry name" value="AB_hydrolase_fold"/>
</dbReference>
<dbReference type="InterPro" id="IPR010310">
    <property type="entry name" value="T7SS_ESAT-6-like"/>
</dbReference>
<gene>
    <name evidence="3" type="ORF">M2272_001005</name>
</gene>
<accession>A0ABT6KUJ6</accession>
<dbReference type="Proteomes" id="UP001160130">
    <property type="component" value="Unassembled WGS sequence"/>
</dbReference>
<dbReference type="RefSeq" id="WP_280830988.1">
    <property type="nucleotide sequence ID" value="NZ_JARXVE010000001.1"/>
</dbReference>
<protein>
    <submittedName>
        <fullName evidence="3">Pimeloyl-ACP methyl ester carboxylesterase/uncharacterized protein YukE</fullName>
    </submittedName>
</protein>
<dbReference type="InterPro" id="IPR036689">
    <property type="entry name" value="ESAT-6-like_sf"/>
</dbReference>
<feature type="domain" description="DUF1023" evidence="2">
    <location>
        <begin position="323"/>
        <end position="491"/>
    </location>
</feature>
<evidence type="ECO:0000313" key="4">
    <source>
        <dbReference type="Proteomes" id="UP001160130"/>
    </source>
</evidence>
<dbReference type="InterPro" id="IPR010427">
    <property type="entry name" value="DUF1023"/>
</dbReference>
<dbReference type="Pfam" id="PF06259">
    <property type="entry name" value="Abhydrolase_8"/>
    <property type="match status" value="1"/>
</dbReference>
<feature type="region of interest" description="Disordered" evidence="1">
    <location>
        <begin position="166"/>
        <end position="206"/>
    </location>
</feature>
<evidence type="ECO:0000259" key="2">
    <source>
        <dbReference type="Pfam" id="PF06259"/>
    </source>
</evidence>
<keyword evidence="4" id="KW-1185">Reference proteome</keyword>
<dbReference type="Pfam" id="PF06013">
    <property type="entry name" value="WXG100"/>
    <property type="match status" value="1"/>
</dbReference>
<evidence type="ECO:0000256" key="1">
    <source>
        <dbReference type="SAM" id="MobiDB-lite"/>
    </source>
</evidence>
<proteinExistence type="predicted"/>
<dbReference type="SUPFAM" id="SSF53474">
    <property type="entry name" value="alpha/beta-Hydrolases"/>
    <property type="match status" value="1"/>
</dbReference>
<comment type="caution">
    <text evidence="3">The sequence shown here is derived from an EMBL/GenBank/DDBJ whole genome shotgun (WGS) entry which is preliminary data.</text>
</comment>
<feature type="compositionally biased region" description="Gly residues" evidence="1">
    <location>
        <begin position="173"/>
        <end position="187"/>
    </location>
</feature>
<dbReference type="Gene3D" id="1.10.287.850">
    <property type="entry name" value="HP0062-like domain"/>
    <property type="match status" value="1"/>
</dbReference>